<dbReference type="Gene3D" id="1.10.3680.10">
    <property type="entry name" value="TerB-like"/>
    <property type="match status" value="1"/>
</dbReference>
<evidence type="ECO:0000313" key="1">
    <source>
        <dbReference type="EMBL" id="GGX36886.1"/>
    </source>
</evidence>
<keyword evidence="2" id="KW-1185">Reference proteome</keyword>
<dbReference type="Proteomes" id="UP000653343">
    <property type="component" value="Unassembled WGS sequence"/>
</dbReference>
<name>A0ABQ2XX01_9BURK</name>
<dbReference type="RefSeq" id="WP_189356285.1">
    <property type="nucleotide sequence ID" value="NZ_BMYU01000002.1"/>
</dbReference>
<accession>A0ABQ2XX01</accession>
<reference evidence="2" key="1">
    <citation type="journal article" date="2019" name="Int. J. Syst. Evol. Microbiol.">
        <title>The Global Catalogue of Microorganisms (GCM) 10K type strain sequencing project: providing services to taxonomists for standard genome sequencing and annotation.</title>
        <authorList>
            <consortium name="The Broad Institute Genomics Platform"/>
            <consortium name="The Broad Institute Genome Sequencing Center for Infectious Disease"/>
            <person name="Wu L."/>
            <person name="Ma J."/>
        </authorList>
    </citation>
    <scope>NUCLEOTIDE SEQUENCE [LARGE SCALE GENOMIC DNA]</scope>
    <source>
        <strain evidence="2">KCTC 23917</strain>
    </source>
</reference>
<evidence type="ECO:0000313" key="2">
    <source>
        <dbReference type="Proteomes" id="UP000653343"/>
    </source>
</evidence>
<dbReference type="EMBL" id="BMYU01000002">
    <property type="protein sequence ID" value="GGX36886.1"/>
    <property type="molecule type" value="Genomic_DNA"/>
</dbReference>
<dbReference type="InterPro" id="IPR029024">
    <property type="entry name" value="TerB-like"/>
</dbReference>
<dbReference type="CDD" id="cd07177">
    <property type="entry name" value="terB_like"/>
    <property type="match status" value="1"/>
</dbReference>
<comment type="caution">
    <text evidence="1">The sequence shown here is derived from an EMBL/GenBank/DDBJ whole genome shotgun (WGS) entry which is preliminary data.</text>
</comment>
<gene>
    <name evidence="1" type="ORF">GCM10010946_13580</name>
</gene>
<sequence>MMRRYEKDSPQAMARIVALAMLVDGGLDKSELELVAGYEIVRKLGLSEDEFEGIVHILCEDILVCGARYGQIEITLDQIDSLLEEIEDPQLRKLLLAWMVAIVDADQRVSDGEAVLISRALERWMLDLVTLGDARMSESQPVAAPAFTTAAPAKRHHSILEIHY</sequence>
<evidence type="ECO:0008006" key="3">
    <source>
        <dbReference type="Google" id="ProtNLM"/>
    </source>
</evidence>
<protein>
    <recommendedName>
        <fullName evidence="3">Tellurite resistance protein TerB</fullName>
    </recommendedName>
</protein>
<proteinExistence type="predicted"/>
<organism evidence="1 2">
    <name type="scientific">Undibacterium squillarum</name>
    <dbReference type="NCBI Taxonomy" id="1131567"/>
    <lineage>
        <taxon>Bacteria</taxon>
        <taxon>Pseudomonadati</taxon>
        <taxon>Pseudomonadota</taxon>
        <taxon>Betaproteobacteria</taxon>
        <taxon>Burkholderiales</taxon>
        <taxon>Oxalobacteraceae</taxon>
        <taxon>Undibacterium</taxon>
    </lineage>
</organism>
<dbReference type="SUPFAM" id="SSF158682">
    <property type="entry name" value="TerB-like"/>
    <property type="match status" value="1"/>
</dbReference>